<feature type="compositionally biased region" description="Basic residues" evidence="1">
    <location>
        <begin position="1"/>
        <end position="20"/>
    </location>
</feature>
<dbReference type="EMBL" id="MBFT01000974">
    <property type="protein sequence ID" value="PVU86061.1"/>
    <property type="molecule type" value="Genomic_DNA"/>
</dbReference>
<dbReference type="STRING" id="61424.A0A2T9Y140"/>
<gene>
    <name evidence="2" type="ORF">BB559_006685</name>
</gene>
<feature type="compositionally biased region" description="Polar residues" evidence="1">
    <location>
        <begin position="284"/>
        <end position="305"/>
    </location>
</feature>
<dbReference type="AlphaFoldDB" id="A0A2T9Y140"/>
<dbReference type="OrthoDB" id="2240312at2759"/>
<keyword evidence="3" id="KW-1185">Reference proteome</keyword>
<feature type="compositionally biased region" description="Polar residues" evidence="1">
    <location>
        <begin position="47"/>
        <end position="81"/>
    </location>
</feature>
<evidence type="ECO:0000313" key="3">
    <source>
        <dbReference type="Proteomes" id="UP000245699"/>
    </source>
</evidence>
<reference evidence="2 3" key="1">
    <citation type="journal article" date="2018" name="MBio">
        <title>Comparative Genomics Reveals the Core Gene Toolbox for the Fungus-Insect Symbiosis.</title>
        <authorList>
            <person name="Wang Y."/>
            <person name="Stata M."/>
            <person name="Wang W."/>
            <person name="Stajich J.E."/>
            <person name="White M.M."/>
            <person name="Moncalvo J.M."/>
        </authorList>
    </citation>
    <scope>NUCLEOTIDE SEQUENCE [LARGE SCALE GENOMIC DNA]</scope>
    <source>
        <strain evidence="2 3">AUS-77-4</strain>
    </source>
</reference>
<sequence>MDQTRKRKKASKNPSPKKPKQSNQTSTPSSILTRQTPPILPPPDSKTAPNLPSPDTQNSPVSRNQNPNTKSPLQSNSSYSPQQISVSNEILYSLEPTVQTSTTNVSLPAVLKPFENSPIHKTSQLHNESQGEIPPASSNYKNNSQSNNKTPQSSQQHPTIINSITPQPSSDVDDTLQTLFFPDANPNSQPSTNSKNKKNTIIINESNFNDFDFSSNKPLDTTGFEELLDLSSPCLNNTAQLPQNHSVGNQLPDTTENHQTTLNQITPYSGNSFFEVLDSINKNKQHSPSKNISNVDKTGSHSVNNHPDEAHNVQYNPPNSNMHNTNINALEHPDHNNNIETIDDLLQYHIAVNSNLLSNNTDKDDRVENSLLALDIHKSQTNAVGPQTNLLPKEPGQLYNVNRDIKNIEYYKFLQLSIVNGTTWSIYEKKRFFEGLQKYKFDISKICDYMGNSKSVTEVADYINELNKSHTALKIENPKLLEPPSFLYSIESTNDEIIDEERLSELLAKADDEKVLGSCLNFKKESLITTDKREYRRGLFNAENAYRILDEIYGNKGCYILPETQDYFNFSIKEFLTKVMYNLILLKMDHFTMKEHQKINDRDVIETLEMMGIEHSLEPYINKLVDKTGKDAETIVKSLFRGTNK</sequence>
<accession>A0A2T9Y140</accession>
<evidence type="ECO:0000256" key="1">
    <source>
        <dbReference type="SAM" id="MobiDB-lite"/>
    </source>
</evidence>
<feature type="compositionally biased region" description="Polar residues" evidence="1">
    <location>
        <begin position="150"/>
        <end position="178"/>
    </location>
</feature>
<comment type="caution">
    <text evidence="2">The sequence shown here is derived from an EMBL/GenBank/DDBJ whole genome shotgun (WGS) entry which is preliminary data.</text>
</comment>
<organism evidence="2 3">
    <name type="scientific">Furculomyces boomerangus</name>
    <dbReference type="NCBI Taxonomy" id="61424"/>
    <lineage>
        <taxon>Eukaryota</taxon>
        <taxon>Fungi</taxon>
        <taxon>Fungi incertae sedis</taxon>
        <taxon>Zoopagomycota</taxon>
        <taxon>Kickxellomycotina</taxon>
        <taxon>Harpellomycetes</taxon>
        <taxon>Harpellales</taxon>
        <taxon>Harpellaceae</taxon>
        <taxon>Furculomyces</taxon>
    </lineage>
</organism>
<evidence type="ECO:0000313" key="2">
    <source>
        <dbReference type="EMBL" id="PVU86061.1"/>
    </source>
</evidence>
<feature type="region of interest" description="Disordered" evidence="1">
    <location>
        <begin position="1"/>
        <end position="81"/>
    </location>
</feature>
<feature type="region of interest" description="Disordered" evidence="1">
    <location>
        <begin position="121"/>
        <end position="197"/>
    </location>
</feature>
<feature type="compositionally biased region" description="Polar residues" evidence="1">
    <location>
        <begin position="121"/>
        <end position="130"/>
    </location>
</feature>
<feature type="compositionally biased region" description="Low complexity" evidence="1">
    <location>
        <begin position="137"/>
        <end position="149"/>
    </location>
</feature>
<proteinExistence type="predicted"/>
<protein>
    <submittedName>
        <fullName evidence="2">Uncharacterized protein</fullName>
    </submittedName>
</protein>
<name>A0A2T9Y140_9FUNG</name>
<feature type="region of interest" description="Disordered" evidence="1">
    <location>
        <begin position="284"/>
        <end position="324"/>
    </location>
</feature>
<feature type="compositionally biased region" description="Low complexity" evidence="1">
    <location>
        <begin position="185"/>
        <end position="197"/>
    </location>
</feature>
<dbReference type="Proteomes" id="UP000245699">
    <property type="component" value="Unassembled WGS sequence"/>
</dbReference>
<feature type="compositionally biased region" description="Polar residues" evidence="1">
    <location>
        <begin position="313"/>
        <end position="324"/>
    </location>
</feature>
<feature type="compositionally biased region" description="Polar residues" evidence="1">
    <location>
        <begin position="25"/>
        <end position="36"/>
    </location>
</feature>